<proteinExistence type="predicted"/>
<dbReference type="InterPro" id="IPR011105">
    <property type="entry name" value="Cell_wall_hydrolase_SleB"/>
</dbReference>
<feature type="region of interest" description="Disordered" evidence="1">
    <location>
        <begin position="69"/>
        <end position="90"/>
    </location>
</feature>
<evidence type="ECO:0000256" key="2">
    <source>
        <dbReference type="SAM" id="SignalP"/>
    </source>
</evidence>
<evidence type="ECO:0000256" key="1">
    <source>
        <dbReference type="SAM" id="MobiDB-lite"/>
    </source>
</evidence>
<organism evidence="4 5">
    <name type="scientific">Metabacillus sediminis</name>
    <dbReference type="NCBI Taxonomy" id="3117746"/>
    <lineage>
        <taxon>Bacteria</taxon>
        <taxon>Bacillati</taxon>
        <taxon>Bacillota</taxon>
        <taxon>Bacilli</taxon>
        <taxon>Bacillales</taxon>
        <taxon>Bacillaceae</taxon>
        <taxon>Metabacillus</taxon>
    </lineage>
</organism>
<gene>
    <name evidence="4" type="ORF">WCV65_07860</name>
</gene>
<feature type="domain" description="LysM" evidence="3">
    <location>
        <begin position="30"/>
        <end position="73"/>
    </location>
</feature>
<evidence type="ECO:0000259" key="3">
    <source>
        <dbReference type="PROSITE" id="PS51782"/>
    </source>
</evidence>
<feature type="chain" id="PRO_5045624526" evidence="2">
    <location>
        <begin position="29"/>
        <end position="206"/>
    </location>
</feature>
<dbReference type="SMART" id="SM00257">
    <property type="entry name" value="LysM"/>
    <property type="match status" value="1"/>
</dbReference>
<dbReference type="CDD" id="cd00118">
    <property type="entry name" value="LysM"/>
    <property type="match status" value="1"/>
</dbReference>
<accession>A0ABZ2NMK6</accession>
<dbReference type="SUPFAM" id="SSF54106">
    <property type="entry name" value="LysM domain"/>
    <property type="match status" value="1"/>
</dbReference>
<dbReference type="Gene3D" id="3.10.350.10">
    <property type="entry name" value="LysM domain"/>
    <property type="match status" value="1"/>
</dbReference>
<keyword evidence="4" id="KW-0378">Hydrolase</keyword>
<keyword evidence="2" id="KW-0732">Signal</keyword>
<protein>
    <submittedName>
        <fullName evidence="4">Cell wall hydrolase</fullName>
    </submittedName>
</protein>
<evidence type="ECO:0000313" key="4">
    <source>
        <dbReference type="EMBL" id="WXB98377.1"/>
    </source>
</evidence>
<keyword evidence="5" id="KW-1185">Reference proteome</keyword>
<dbReference type="RefSeq" id="WP_338781387.1">
    <property type="nucleotide sequence ID" value="NZ_CP147407.1"/>
</dbReference>
<dbReference type="InterPro" id="IPR018392">
    <property type="entry name" value="LysM"/>
</dbReference>
<dbReference type="Pfam" id="PF01476">
    <property type="entry name" value="LysM"/>
    <property type="match status" value="1"/>
</dbReference>
<feature type="signal peptide" evidence="2">
    <location>
        <begin position="1"/>
        <end position="28"/>
    </location>
</feature>
<evidence type="ECO:0000313" key="5">
    <source>
        <dbReference type="Proteomes" id="UP001377337"/>
    </source>
</evidence>
<dbReference type="PROSITE" id="PS51782">
    <property type="entry name" value="LYSM"/>
    <property type="match status" value="1"/>
</dbReference>
<dbReference type="Gene3D" id="6.20.240.60">
    <property type="match status" value="1"/>
</dbReference>
<dbReference type="InterPro" id="IPR042047">
    <property type="entry name" value="SleB_dom1"/>
</dbReference>
<dbReference type="EMBL" id="CP147407">
    <property type="protein sequence ID" value="WXB98377.1"/>
    <property type="molecule type" value="Genomic_DNA"/>
</dbReference>
<reference evidence="4 5" key="1">
    <citation type="submission" date="2024-02" db="EMBL/GenBank/DDBJ databases">
        <title>Seven novel Bacillus-like species.</title>
        <authorList>
            <person name="Liu G."/>
        </authorList>
    </citation>
    <scope>NUCLEOTIDE SEQUENCE [LARGE SCALE GENOMIC DNA]</scope>
    <source>
        <strain evidence="4 5">FJAT-52054</strain>
    </source>
</reference>
<dbReference type="InterPro" id="IPR036779">
    <property type="entry name" value="LysM_dom_sf"/>
</dbReference>
<dbReference type="Gene3D" id="1.10.10.2520">
    <property type="entry name" value="Cell wall hydrolase SleB, domain 1"/>
    <property type="match status" value="1"/>
</dbReference>
<dbReference type="GO" id="GO:0016787">
    <property type="term" value="F:hydrolase activity"/>
    <property type="evidence" value="ECO:0007669"/>
    <property type="project" value="UniProtKB-KW"/>
</dbReference>
<dbReference type="Pfam" id="PF07486">
    <property type="entry name" value="Hydrolase_2"/>
    <property type="match status" value="1"/>
</dbReference>
<dbReference type="Proteomes" id="UP001377337">
    <property type="component" value="Chromosome"/>
</dbReference>
<sequence>MKQTTRKMIQIAAIACAAFIICAAPASAKMAHTVKKGETMEQISFAYIVSIDDIKKWNHIERNTAVEGDTLRIPERSSKPGNDREEPSIAVSKEEKKLLAQLVHAEAKGEPYEGKVAVASVVLNRVESREFPDSVKDVIYEKNAFSPVGNGTIHNKADEASKKAAEEALRKKSVNYLYFFNPETAESEWIKTRKIEKTIGNHSFSM</sequence>
<name>A0ABZ2NMK6_9BACI</name>